<protein>
    <submittedName>
        <fullName evidence="2">Uncharacterized protein</fullName>
    </submittedName>
</protein>
<proteinExistence type="predicted"/>
<evidence type="ECO:0000313" key="2">
    <source>
        <dbReference type="EMBL" id="GLI02192.1"/>
    </source>
</evidence>
<accession>A0ABQ5R5Y3</accession>
<comment type="caution">
    <text evidence="2">The sequence shown here is derived from an EMBL/GenBank/DDBJ whole genome shotgun (WGS) entry which is preliminary data.</text>
</comment>
<dbReference type="Proteomes" id="UP001144280">
    <property type="component" value="Unassembled WGS sequence"/>
</dbReference>
<feature type="signal peptide" evidence="1">
    <location>
        <begin position="1"/>
        <end position="29"/>
    </location>
</feature>
<feature type="chain" id="PRO_5045515344" evidence="1">
    <location>
        <begin position="30"/>
        <end position="120"/>
    </location>
</feature>
<evidence type="ECO:0000313" key="3">
    <source>
        <dbReference type="Proteomes" id="UP001144280"/>
    </source>
</evidence>
<organism evidence="2 3">
    <name type="scientific">Phytohabitans aurantiacus</name>
    <dbReference type="NCBI Taxonomy" id="3016789"/>
    <lineage>
        <taxon>Bacteria</taxon>
        <taxon>Bacillati</taxon>
        <taxon>Actinomycetota</taxon>
        <taxon>Actinomycetes</taxon>
        <taxon>Micromonosporales</taxon>
        <taxon>Micromonosporaceae</taxon>
    </lineage>
</organism>
<evidence type="ECO:0000256" key="1">
    <source>
        <dbReference type="SAM" id="SignalP"/>
    </source>
</evidence>
<dbReference type="EMBL" id="BSDI01000056">
    <property type="protein sequence ID" value="GLI02192.1"/>
    <property type="molecule type" value="Genomic_DNA"/>
</dbReference>
<sequence length="120" mass="12394">MTARQWAQRLPIVVALLLGTIAVTGPADATPRHDTGQTASTVHAVLAAPLTPELRAKVGLLLVKRGGAAAAGAEVASATWAAAVSVAPPALWWVVRAAEGQQRPGLHRETFQGRAPPATR</sequence>
<keyword evidence="1" id="KW-0732">Signal</keyword>
<gene>
    <name evidence="2" type="ORF">Pa4123_74700</name>
</gene>
<dbReference type="RefSeq" id="WP_281903688.1">
    <property type="nucleotide sequence ID" value="NZ_BSDI01000056.1"/>
</dbReference>
<name>A0ABQ5R5Y3_9ACTN</name>
<reference evidence="2" key="1">
    <citation type="submission" date="2022-12" db="EMBL/GenBank/DDBJ databases">
        <title>New Phytohabitans aurantiacus sp. RD004123 nov., an actinomycete isolated from soil.</title>
        <authorList>
            <person name="Triningsih D.W."/>
            <person name="Harunari E."/>
            <person name="Igarashi Y."/>
        </authorList>
    </citation>
    <scope>NUCLEOTIDE SEQUENCE</scope>
    <source>
        <strain evidence="2">RD004123</strain>
    </source>
</reference>
<keyword evidence="3" id="KW-1185">Reference proteome</keyword>